<keyword evidence="1" id="KW-0472">Membrane</keyword>
<keyword evidence="3" id="KW-1185">Reference proteome</keyword>
<reference evidence="3" key="1">
    <citation type="journal article" date="2019" name="Int. J. Syst. Evol. Microbiol.">
        <title>The Global Catalogue of Microorganisms (GCM) 10K type strain sequencing project: providing services to taxonomists for standard genome sequencing and annotation.</title>
        <authorList>
            <consortium name="The Broad Institute Genomics Platform"/>
            <consortium name="The Broad Institute Genome Sequencing Center for Infectious Disease"/>
            <person name="Wu L."/>
            <person name="Ma J."/>
        </authorList>
    </citation>
    <scope>NUCLEOTIDE SEQUENCE [LARGE SCALE GENOMIC DNA]</scope>
    <source>
        <strain evidence="3">JCM 14718</strain>
    </source>
</reference>
<accession>A0ABP4TMS4</accession>
<proteinExistence type="predicted"/>
<dbReference type="RefSeq" id="WP_344312407.1">
    <property type="nucleotide sequence ID" value="NZ_BAAANY010000018.1"/>
</dbReference>
<evidence type="ECO:0000256" key="1">
    <source>
        <dbReference type="SAM" id="Phobius"/>
    </source>
</evidence>
<gene>
    <name evidence="2" type="ORF">GCM10009765_45390</name>
</gene>
<keyword evidence="1" id="KW-1133">Transmembrane helix</keyword>
<name>A0ABP4TMS4_9ACTN</name>
<organism evidence="2 3">
    <name type="scientific">Fodinicola feengrottensis</name>
    <dbReference type="NCBI Taxonomy" id="435914"/>
    <lineage>
        <taxon>Bacteria</taxon>
        <taxon>Bacillati</taxon>
        <taxon>Actinomycetota</taxon>
        <taxon>Actinomycetes</taxon>
        <taxon>Mycobacteriales</taxon>
        <taxon>Fodinicola</taxon>
    </lineage>
</organism>
<sequence length="284" mass="30524">MRVVRWLVLFFLVQGAGCCALYWFASPESGIPTKDTANLTTVIGGAMMVIFVLFVPVAILTARRGGVTKSGLRKLAGRWGLAIRQSEDLPGIELCGQIDGMRVSIAPALSGVGGTFGLVRMTSSTESSFRLDVRRYRPVAGPDEPPDNWTMISTGDRRFDGRFRVKAGSLADGSVLLTDHSQALISAARFGVMRFEYGHLEVATRAHSRHVGALESALKLAKTMAPMIAANAPAGVPGFAQPPAGVVRSSLWNTEYVPDVRTPVDTFQSSHSINYVRQGTKNGS</sequence>
<feature type="transmembrane region" description="Helical" evidence="1">
    <location>
        <begin position="37"/>
        <end position="60"/>
    </location>
</feature>
<evidence type="ECO:0000313" key="3">
    <source>
        <dbReference type="Proteomes" id="UP001500618"/>
    </source>
</evidence>
<feature type="transmembrane region" description="Helical" evidence="1">
    <location>
        <begin position="7"/>
        <end position="25"/>
    </location>
</feature>
<evidence type="ECO:0000313" key="2">
    <source>
        <dbReference type="EMBL" id="GAA1690840.1"/>
    </source>
</evidence>
<protein>
    <recommendedName>
        <fullName evidence="4">SMODS-associating 2TM beta-strand rich effector domain-containing protein</fullName>
    </recommendedName>
</protein>
<dbReference type="Proteomes" id="UP001500618">
    <property type="component" value="Unassembled WGS sequence"/>
</dbReference>
<evidence type="ECO:0008006" key="4">
    <source>
        <dbReference type="Google" id="ProtNLM"/>
    </source>
</evidence>
<dbReference type="EMBL" id="BAAANY010000018">
    <property type="protein sequence ID" value="GAA1690840.1"/>
    <property type="molecule type" value="Genomic_DNA"/>
</dbReference>
<comment type="caution">
    <text evidence="2">The sequence shown here is derived from an EMBL/GenBank/DDBJ whole genome shotgun (WGS) entry which is preliminary data.</text>
</comment>
<keyword evidence="1" id="KW-0812">Transmembrane</keyword>